<dbReference type="InterPro" id="IPR036551">
    <property type="entry name" value="Flavin_trans-like"/>
</dbReference>
<organism evidence="2 3">
    <name type="scientific">Tumebacillus amylolyticus</name>
    <dbReference type="NCBI Taxonomy" id="2801339"/>
    <lineage>
        <taxon>Bacteria</taxon>
        <taxon>Bacillati</taxon>
        <taxon>Bacillota</taxon>
        <taxon>Bacilli</taxon>
        <taxon>Bacillales</taxon>
        <taxon>Alicyclobacillaceae</taxon>
        <taxon>Tumebacillus</taxon>
    </lineage>
</organism>
<gene>
    <name evidence="2" type="ORF">JJB07_04160</name>
</gene>
<dbReference type="EMBL" id="JAEQNB010000001">
    <property type="protein sequence ID" value="MBL0385836.1"/>
    <property type="molecule type" value="Genomic_DNA"/>
</dbReference>
<protein>
    <submittedName>
        <fullName evidence="2">Flavoprotein</fullName>
    </submittedName>
</protein>
<dbReference type="Pfam" id="PF02441">
    <property type="entry name" value="Flavoprotein"/>
    <property type="match status" value="1"/>
</dbReference>
<sequence length="188" mass="20843">MKLLIGVTGSSGVMEIPLYLRVFREKLNAQIKLVVSPSVKNFVNPNFLAKYVNGELYEDMHVGHGDIITPHSDLSNWADLYIVLPCTANTLSKAAAGAASDLISMLILVYRKPVVFFPNMSPWMWEKASTQRNVKTLLEDGHRVVQPSGNGWITATGIPQESGHMPPPQATAEYLLKYFEALQARENS</sequence>
<comment type="caution">
    <text evidence="2">The sequence shown here is derived from an EMBL/GenBank/DDBJ whole genome shotgun (WGS) entry which is preliminary data.</text>
</comment>
<keyword evidence="3" id="KW-1185">Reference proteome</keyword>
<accession>A0ABS1J6D0</accession>
<name>A0ABS1J6D0_9BACL</name>
<evidence type="ECO:0000313" key="2">
    <source>
        <dbReference type="EMBL" id="MBL0385836.1"/>
    </source>
</evidence>
<dbReference type="Gene3D" id="3.40.50.1950">
    <property type="entry name" value="Flavin prenyltransferase-like"/>
    <property type="match status" value="1"/>
</dbReference>
<evidence type="ECO:0000259" key="1">
    <source>
        <dbReference type="Pfam" id="PF02441"/>
    </source>
</evidence>
<proteinExistence type="predicted"/>
<reference evidence="2 3" key="1">
    <citation type="submission" date="2021-01" db="EMBL/GenBank/DDBJ databases">
        <title>Tumebacillus sp. strain ITR2 16S ribosomal RNA gene Genome sequencing and assembly.</title>
        <authorList>
            <person name="Kang M."/>
        </authorList>
    </citation>
    <scope>NUCLEOTIDE SEQUENCE [LARGE SCALE GENOMIC DNA]</scope>
    <source>
        <strain evidence="2 3">ITR2</strain>
    </source>
</reference>
<dbReference type="PANTHER" id="PTHR14359:SF6">
    <property type="entry name" value="PHOSPHOPANTOTHENOYLCYSTEINE DECARBOXYLASE"/>
    <property type="match status" value="1"/>
</dbReference>
<feature type="domain" description="Flavoprotein" evidence="1">
    <location>
        <begin position="1"/>
        <end position="172"/>
    </location>
</feature>
<dbReference type="PANTHER" id="PTHR14359">
    <property type="entry name" value="HOMO-OLIGOMERIC FLAVIN CONTAINING CYS DECARBOXYLASE FAMILY"/>
    <property type="match status" value="1"/>
</dbReference>
<dbReference type="SUPFAM" id="SSF52507">
    <property type="entry name" value="Homo-oligomeric flavin-containing Cys decarboxylases, HFCD"/>
    <property type="match status" value="1"/>
</dbReference>
<dbReference type="Proteomes" id="UP000602284">
    <property type="component" value="Unassembled WGS sequence"/>
</dbReference>
<dbReference type="RefSeq" id="WP_201631369.1">
    <property type="nucleotide sequence ID" value="NZ_JAEQNB010000001.1"/>
</dbReference>
<dbReference type="InterPro" id="IPR003382">
    <property type="entry name" value="Flavoprotein"/>
</dbReference>
<evidence type="ECO:0000313" key="3">
    <source>
        <dbReference type="Proteomes" id="UP000602284"/>
    </source>
</evidence>